<dbReference type="EMBL" id="BGZK01001415">
    <property type="protein sequence ID" value="GBP79500.1"/>
    <property type="molecule type" value="Genomic_DNA"/>
</dbReference>
<comment type="caution">
    <text evidence="1">The sequence shown here is derived from an EMBL/GenBank/DDBJ whole genome shotgun (WGS) entry which is preliminary data.</text>
</comment>
<organism evidence="1 2">
    <name type="scientific">Eumeta variegata</name>
    <name type="common">Bagworm moth</name>
    <name type="synonym">Eumeta japonica</name>
    <dbReference type="NCBI Taxonomy" id="151549"/>
    <lineage>
        <taxon>Eukaryota</taxon>
        <taxon>Metazoa</taxon>
        <taxon>Ecdysozoa</taxon>
        <taxon>Arthropoda</taxon>
        <taxon>Hexapoda</taxon>
        <taxon>Insecta</taxon>
        <taxon>Pterygota</taxon>
        <taxon>Neoptera</taxon>
        <taxon>Endopterygota</taxon>
        <taxon>Lepidoptera</taxon>
        <taxon>Glossata</taxon>
        <taxon>Ditrysia</taxon>
        <taxon>Tineoidea</taxon>
        <taxon>Psychidae</taxon>
        <taxon>Oiketicinae</taxon>
        <taxon>Eumeta</taxon>
    </lineage>
</organism>
<dbReference type="Proteomes" id="UP000299102">
    <property type="component" value="Unassembled WGS sequence"/>
</dbReference>
<keyword evidence="2" id="KW-1185">Reference proteome</keyword>
<evidence type="ECO:0000313" key="1">
    <source>
        <dbReference type="EMBL" id="GBP79500.1"/>
    </source>
</evidence>
<proteinExistence type="predicted"/>
<dbReference type="AlphaFoldDB" id="A0A4C1YWA1"/>
<gene>
    <name evidence="1" type="ORF">EVAR_59174_1</name>
</gene>
<accession>A0A4C1YWA1</accession>
<evidence type="ECO:0000313" key="2">
    <source>
        <dbReference type="Proteomes" id="UP000299102"/>
    </source>
</evidence>
<sequence>MDGPKWLRFIGDTYVVYVLHTLHTRGRGHAIASQSRGRLRGGCCGRRFGTELCVAHVRASSREAALSSRVAKLAIEDSALVTVKRRFTSVAGLDSMPFLSPSFCFKTVSVLETHLPSSEPPCEVLNAVCLPIDVECDFVSTSPTDCGTNLKCCIL</sequence>
<protein>
    <submittedName>
        <fullName evidence="1">Uncharacterized protein</fullName>
    </submittedName>
</protein>
<reference evidence="1 2" key="1">
    <citation type="journal article" date="2019" name="Commun. Biol.">
        <title>The bagworm genome reveals a unique fibroin gene that provides high tensile strength.</title>
        <authorList>
            <person name="Kono N."/>
            <person name="Nakamura H."/>
            <person name="Ohtoshi R."/>
            <person name="Tomita M."/>
            <person name="Numata K."/>
            <person name="Arakawa K."/>
        </authorList>
    </citation>
    <scope>NUCLEOTIDE SEQUENCE [LARGE SCALE GENOMIC DNA]</scope>
</reference>
<name>A0A4C1YWA1_EUMVA</name>